<organism evidence="2 3">
    <name type="scientific">Subtercola boreus</name>
    <dbReference type="NCBI Taxonomy" id="120213"/>
    <lineage>
        <taxon>Bacteria</taxon>
        <taxon>Bacillati</taxon>
        <taxon>Actinomycetota</taxon>
        <taxon>Actinomycetes</taxon>
        <taxon>Micrococcales</taxon>
        <taxon>Microbacteriaceae</taxon>
        <taxon>Subtercola</taxon>
    </lineage>
</organism>
<dbReference type="InterPro" id="IPR029044">
    <property type="entry name" value="Nucleotide-diphossugar_trans"/>
</dbReference>
<dbReference type="PANTHER" id="PTHR22916">
    <property type="entry name" value="GLYCOSYLTRANSFERASE"/>
    <property type="match status" value="1"/>
</dbReference>
<reference evidence="2 3" key="1">
    <citation type="submission" date="2017-04" db="EMBL/GenBank/DDBJ databases">
        <title>Comparative genome analysis of Subtercola boreus.</title>
        <authorList>
            <person name="Cho Y.-J."/>
            <person name="Cho A."/>
            <person name="Kim O.-S."/>
            <person name="Lee J.-I."/>
        </authorList>
    </citation>
    <scope>NUCLEOTIDE SEQUENCE [LARGE SCALE GENOMIC DNA]</scope>
    <source>
        <strain evidence="2 3">P27444</strain>
    </source>
</reference>
<dbReference type="EMBL" id="NBXA01000007">
    <property type="protein sequence ID" value="RFA15247.1"/>
    <property type="molecule type" value="Genomic_DNA"/>
</dbReference>
<dbReference type="InterPro" id="IPR001173">
    <property type="entry name" value="Glyco_trans_2-like"/>
</dbReference>
<evidence type="ECO:0000313" key="2">
    <source>
        <dbReference type="EMBL" id="RFA15247.1"/>
    </source>
</evidence>
<evidence type="ECO:0000313" key="3">
    <source>
        <dbReference type="Proteomes" id="UP000256709"/>
    </source>
</evidence>
<sequence length="280" mass="30996">MSPKVSVVVPAYNNEDYIAATIESILAQTFTDFELIIADHSSTDGTKAIIEKYSSDSRITVLDTEAGGGALRNWNRVTEAASGEYLKLVCGDDILYPRSLEVQVAAIEEHPEVTLVASTRDIVDARGVVVVPRRGLAGITGTVPGAKAVRRTVVVGSNIFGEPACVLLRRETLVKVGLWDSQFPYLIDETTYARVLLEGDFRAVIEPLAAFRISDSQWSVRLVQEQSAQAAGFHRWLRAEHPSVVSAFDVTVGNARAWLMARIRRFAYLWLRRRMNTTDE</sequence>
<dbReference type="Gene3D" id="3.90.550.10">
    <property type="entry name" value="Spore Coat Polysaccharide Biosynthesis Protein SpsA, Chain A"/>
    <property type="match status" value="1"/>
</dbReference>
<dbReference type="PANTHER" id="PTHR22916:SF3">
    <property type="entry name" value="UDP-GLCNAC:BETAGAL BETA-1,3-N-ACETYLGLUCOSAMINYLTRANSFERASE-LIKE PROTEIN 1"/>
    <property type="match status" value="1"/>
</dbReference>
<name>A0A3E0W2D8_9MICO</name>
<comment type="caution">
    <text evidence="2">The sequence shown here is derived from an EMBL/GenBank/DDBJ whole genome shotgun (WGS) entry which is preliminary data.</text>
</comment>
<dbReference type="Pfam" id="PF00535">
    <property type="entry name" value="Glycos_transf_2"/>
    <property type="match status" value="1"/>
</dbReference>
<dbReference type="RefSeq" id="WP_116282009.1">
    <property type="nucleotide sequence ID" value="NZ_NBXA01000007.1"/>
</dbReference>
<dbReference type="OrthoDB" id="3177103at2"/>
<feature type="domain" description="Glycosyltransferase 2-like" evidence="1">
    <location>
        <begin position="6"/>
        <end position="130"/>
    </location>
</feature>
<protein>
    <submittedName>
        <fullName evidence="2">Glycosyl transferase</fullName>
    </submittedName>
</protein>
<gene>
    <name evidence="2" type="ORF">B7R21_04265</name>
</gene>
<dbReference type="Proteomes" id="UP000256709">
    <property type="component" value="Unassembled WGS sequence"/>
</dbReference>
<proteinExistence type="predicted"/>
<dbReference type="AlphaFoldDB" id="A0A3E0W2D8"/>
<evidence type="ECO:0000259" key="1">
    <source>
        <dbReference type="Pfam" id="PF00535"/>
    </source>
</evidence>
<accession>A0A3E0W2D8</accession>
<dbReference type="SUPFAM" id="SSF53448">
    <property type="entry name" value="Nucleotide-diphospho-sugar transferases"/>
    <property type="match status" value="1"/>
</dbReference>
<dbReference type="GO" id="GO:0016758">
    <property type="term" value="F:hexosyltransferase activity"/>
    <property type="evidence" value="ECO:0007669"/>
    <property type="project" value="UniProtKB-ARBA"/>
</dbReference>
<keyword evidence="2" id="KW-0808">Transferase</keyword>